<evidence type="ECO:0000313" key="3">
    <source>
        <dbReference type="Proteomes" id="UP000024001"/>
    </source>
</evidence>
<feature type="transmembrane region" description="Helical" evidence="1">
    <location>
        <begin position="132"/>
        <end position="153"/>
    </location>
</feature>
<dbReference type="RefSeq" id="WP_036311267.1">
    <property type="nucleotide sequence ID" value="NZ_JFYO01000005.1"/>
</dbReference>
<keyword evidence="3" id="KW-1185">Reference proteome</keyword>
<keyword evidence="1" id="KW-0812">Transmembrane</keyword>
<organism evidence="2 3">
    <name type="scientific">Microbacterium oleivorans</name>
    <dbReference type="NCBI Taxonomy" id="273677"/>
    <lineage>
        <taxon>Bacteria</taxon>
        <taxon>Bacillati</taxon>
        <taxon>Actinomycetota</taxon>
        <taxon>Actinomycetes</taxon>
        <taxon>Micrococcales</taxon>
        <taxon>Microbacteriaceae</taxon>
        <taxon>Microbacterium</taxon>
    </lineage>
</organism>
<dbReference type="OrthoDB" id="4420630at2"/>
<dbReference type="eggNOG" id="ENOG5034CGI">
    <property type="taxonomic scope" value="Bacteria"/>
</dbReference>
<dbReference type="AlphaFoldDB" id="A0A031FT12"/>
<keyword evidence="1" id="KW-0472">Membrane</keyword>
<gene>
    <name evidence="2" type="ORF">BW34_01695</name>
</gene>
<evidence type="ECO:0000256" key="1">
    <source>
        <dbReference type="SAM" id="Phobius"/>
    </source>
</evidence>
<sequence length="158" mass="16756">MTDTDGTAPELDRTRWGRLRGGSRTPAMAIAIPAGLVLAVVVGVIAAAMWDAPTPPFVVGIGFTVVTLPALVGLVWVFLVDRDTLRGAIDRPEESIEGAWYDKAAQGAFSDTLLITGLGTTFFAITNIRVDMLIALIGVLVVAMGSCGIRYLIARRRG</sequence>
<feature type="transmembrane region" description="Helical" evidence="1">
    <location>
        <begin position="56"/>
        <end position="79"/>
    </location>
</feature>
<keyword evidence="1" id="KW-1133">Transmembrane helix</keyword>
<dbReference type="Proteomes" id="UP000024001">
    <property type="component" value="Unassembled WGS sequence"/>
</dbReference>
<dbReference type="PATRIC" id="fig|273677.3.peg.1677"/>
<name>A0A031FT12_9MICO</name>
<accession>A0A031FT12</accession>
<reference evidence="2 3" key="1">
    <citation type="submission" date="2014-03" db="EMBL/GenBank/DDBJ databases">
        <title>Draft Genome Sequences of 13 Willow Endophytes.</title>
        <authorList>
            <person name="Gan H.Y."/>
            <person name="Gan H.M."/>
            <person name="Savka M.A."/>
            <person name="Hudson A.O."/>
        </authorList>
    </citation>
    <scope>NUCLEOTIDE SEQUENCE [LARGE SCALE GENOMIC DNA]</scope>
    <source>
        <strain evidence="2 3">RIT293</strain>
    </source>
</reference>
<comment type="caution">
    <text evidence="2">The sequence shown here is derived from an EMBL/GenBank/DDBJ whole genome shotgun (WGS) entry which is preliminary data.</text>
</comment>
<feature type="transmembrane region" description="Helical" evidence="1">
    <location>
        <begin position="27"/>
        <end position="50"/>
    </location>
</feature>
<evidence type="ECO:0000313" key="2">
    <source>
        <dbReference type="EMBL" id="EZP27703.1"/>
    </source>
</evidence>
<protein>
    <submittedName>
        <fullName evidence="2">Uncharacterized protein</fullName>
    </submittedName>
</protein>
<proteinExistence type="predicted"/>
<dbReference type="EMBL" id="JFYO01000005">
    <property type="protein sequence ID" value="EZP27703.1"/>
    <property type="molecule type" value="Genomic_DNA"/>
</dbReference>